<evidence type="ECO:0000313" key="10">
    <source>
        <dbReference type="Proteomes" id="UP000006190"/>
    </source>
</evidence>
<dbReference type="InterPro" id="IPR036721">
    <property type="entry name" value="RCK_C_sf"/>
</dbReference>
<dbReference type="PROSITE" id="PS51201">
    <property type="entry name" value="RCK_N"/>
    <property type="match status" value="2"/>
</dbReference>
<reference evidence="9 10" key="1">
    <citation type="submission" date="2012-01" db="EMBL/GenBank/DDBJ databases">
        <title>The Genome Sequence of Facklamia languida CCUG 37842.</title>
        <authorList>
            <consortium name="The Broad Institute Genome Sequencing Platform"/>
            <person name="Earl A."/>
            <person name="Ward D."/>
            <person name="Feldgarden M."/>
            <person name="Gevers D."/>
            <person name="Huys G."/>
            <person name="Young S.K."/>
            <person name="Zeng Q."/>
            <person name="Gargeya S."/>
            <person name="Fitzgerald M."/>
            <person name="Haas B."/>
            <person name="Abouelleil A."/>
            <person name="Alvarado L."/>
            <person name="Arachchi H.M."/>
            <person name="Berlin A."/>
            <person name="Chapman S.B."/>
            <person name="Gearin G."/>
            <person name="Goldberg J."/>
            <person name="Griggs A."/>
            <person name="Gujja S."/>
            <person name="Hansen M."/>
            <person name="Heiman D."/>
            <person name="Howarth C."/>
            <person name="Larimer J."/>
            <person name="Lui A."/>
            <person name="MacDonald P.J.P."/>
            <person name="McCowen C."/>
            <person name="Montmayeur A."/>
            <person name="Murphy C."/>
            <person name="Neiman D."/>
            <person name="Pearson M."/>
            <person name="Priest M."/>
            <person name="Roberts A."/>
            <person name="Saif S."/>
            <person name="Shea T."/>
            <person name="Sisk P."/>
            <person name="Stolte C."/>
            <person name="Sykes S."/>
            <person name="Wortman J."/>
            <person name="Nusbaum C."/>
            <person name="Birren B."/>
        </authorList>
    </citation>
    <scope>NUCLEOTIDE SEQUENCE [LARGE SCALE GENOMIC DNA]</scope>
    <source>
        <strain evidence="9 10">CCUG 37842</strain>
    </source>
</reference>
<dbReference type="Pfam" id="PF02254">
    <property type="entry name" value="TrkA_N"/>
    <property type="match status" value="2"/>
</dbReference>
<keyword evidence="3" id="KW-0633">Potassium transport</keyword>
<dbReference type="Pfam" id="PF02080">
    <property type="entry name" value="TrkA_C"/>
    <property type="match status" value="2"/>
</dbReference>
<dbReference type="PRINTS" id="PR00335">
    <property type="entry name" value="KUPTAKETRKA"/>
</dbReference>
<gene>
    <name evidence="9" type="ORF">HMPREF9708_00092</name>
</gene>
<dbReference type="RefSeq" id="WP_006307957.1">
    <property type="nucleotide sequence ID" value="NZ_JH601133.1"/>
</dbReference>
<dbReference type="PANTHER" id="PTHR43833">
    <property type="entry name" value="POTASSIUM CHANNEL PROTEIN 2-RELATED-RELATED"/>
    <property type="match status" value="1"/>
</dbReference>
<dbReference type="SUPFAM" id="SSF116726">
    <property type="entry name" value="TrkA C-terminal domain-like"/>
    <property type="match status" value="2"/>
</dbReference>
<evidence type="ECO:0000256" key="4">
    <source>
        <dbReference type="ARBA" id="ARBA00022958"/>
    </source>
</evidence>
<dbReference type="HOGENOM" id="CLU_046525_0_1_9"/>
<feature type="domain" description="RCK C-terminal" evidence="8">
    <location>
        <begin position="370"/>
        <end position="451"/>
    </location>
</feature>
<evidence type="ECO:0000256" key="5">
    <source>
        <dbReference type="ARBA" id="ARBA00023027"/>
    </source>
</evidence>
<dbReference type="PATRIC" id="fig|883113.3.peg.93"/>
<dbReference type="PROSITE" id="PS51202">
    <property type="entry name" value="RCK_C"/>
    <property type="match status" value="2"/>
</dbReference>
<evidence type="ECO:0000256" key="6">
    <source>
        <dbReference type="ARBA" id="ARBA00023065"/>
    </source>
</evidence>
<dbReference type="SUPFAM" id="SSF51735">
    <property type="entry name" value="NAD(P)-binding Rossmann-fold domains"/>
    <property type="match status" value="2"/>
</dbReference>
<keyword evidence="5" id="KW-0520">NAD</keyword>
<feature type="domain" description="RCK C-terminal" evidence="8">
    <location>
        <begin position="139"/>
        <end position="222"/>
    </location>
</feature>
<dbReference type="InterPro" id="IPR003148">
    <property type="entry name" value="RCK_N"/>
</dbReference>
<dbReference type="NCBIfam" id="NF007039">
    <property type="entry name" value="PRK09496.3-2"/>
    <property type="match status" value="1"/>
</dbReference>
<evidence type="ECO:0000259" key="7">
    <source>
        <dbReference type="PROSITE" id="PS51201"/>
    </source>
</evidence>
<dbReference type="PANTHER" id="PTHR43833:SF5">
    <property type="entry name" value="TRK SYSTEM POTASSIUM UPTAKE PROTEIN TRKA"/>
    <property type="match status" value="1"/>
</dbReference>
<keyword evidence="6" id="KW-0406">Ion transport</keyword>
<dbReference type="InterPro" id="IPR050721">
    <property type="entry name" value="Trk_Ktr_HKT_K-transport"/>
</dbReference>
<evidence type="ECO:0000256" key="1">
    <source>
        <dbReference type="ARBA" id="ARBA00017378"/>
    </source>
</evidence>
<evidence type="ECO:0000256" key="2">
    <source>
        <dbReference type="ARBA" id="ARBA00022448"/>
    </source>
</evidence>
<feature type="domain" description="RCK N-terminal" evidence="7">
    <location>
        <begin position="227"/>
        <end position="345"/>
    </location>
</feature>
<dbReference type="InterPro" id="IPR006036">
    <property type="entry name" value="K_uptake_TrkA"/>
</dbReference>
<dbReference type="Gene3D" id="3.30.70.1450">
    <property type="entry name" value="Regulator of K+ conductance, C-terminal domain"/>
    <property type="match status" value="2"/>
</dbReference>
<evidence type="ECO:0000313" key="9">
    <source>
        <dbReference type="EMBL" id="EHR38382.1"/>
    </source>
</evidence>
<dbReference type="eggNOG" id="COG0569">
    <property type="taxonomic scope" value="Bacteria"/>
</dbReference>
<dbReference type="STRING" id="883113.HMPREF9708_00092"/>
<dbReference type="NCBIfam" id="NF007033">
    <property type="entry name" value="PRK09496.1-5"/>
    <property type="match status" value="1"/>
</dbReference>
<dbReference type="GO" id="GO:0015079">
    <property type="term" value="F:potassium ion transmembrane transporter activity"/>
    <property type="evidence" value="ECO:0007669"/>
    <property type="project" value="InterPro"/>
</dbReference>
<dbReference type="InterPro" id="IPR006037">
    <property type="entry name" value="RCK_C"/>
</dbReference>
<comment type="caution">
    <text evidence="9">The sequence shown here is derived from an EMBL/GenBank/DDBJ whole genome shotgun (WGS) entry which is preliminary data.</text>
</comment>
<dbReference type="Proteomes" id="UP000006190">
    <property type="component" value="Unassembled WGS sequence"/>
</dbReference>
<feature type="domain" description="RCK N-terminal" evidence="7">
    <location>
        <begin position="1"/>
        <end position="116"/>
    </location>
</feature>
<protein>
    <recommendedName>
        <fullName evidence="1">Trk system potassium uptake protein TrkA</fullName>
    </recommendedName>
</protein>
<dbReference type="AlphaFoldDB" id="H3NGV3"/>
<organism evidence="9 10">
    <name type="scientific">Facklamia languida CCUG 37842</name>
    <dbReference type="NCBI Taxonomy" id="883113"/>
    <lineage>
        <taxon>Bacteria</taxon>
        <taxon>Bacillati</taxon>
        <taxon>Bacillota</taxon>
        <taxon>Bacilli</taxon>
        <taxon>Lactobacillales</taxon>
        <taxon>Aerococcaceae</taxon>
        <taxon>Facklamia</taxon>
    </lineage>
</organism>
<evidence type="ECO:0000256" key="3">
    <source>
        <dbReference type="ARBA" id="ARBA00022538"/>
    </source>
</evidence>
<evidence type="ECO:0000259" key="8">
    <source>
        <dbReference type="PROSITE" id="PS51202"/>
    </source>
</evidence>
<keyword evidence="4" id="KW-0630">Potassium</keyword>
<name>H3NGV3_9LACT</name>
<proteinExistence type="predicted"/>
<dbReference type="InterPro" id="IPR036291">
    <property type="entry name" value="NAD(P)-bd_dom_sf"/>
</dbReference>
<sequence length="452" mass="50122">MKVIICGAGQVGSAICEALWKTTNIVLIDRDEDKVNDLYSTYDIQGIVGSSTSMNILKEAGIETGDIFLAVTNSDETNMISAIIAENCGVPHVYARVRNPEYLEDIPFMKSALGLSEMINPELDAGKLIDQILSFPTANSIENFANGKLQIVGMTVKPHSILDGKTLDEFRSAIDQRIIICAVEREGQVLIPNGAFRVQAGDQIHVTATRDNLKKFYNVLKFQKKSARKILIIGGGQMTYYLLERLSKRNKEVKVIEADYKRCNELALAFPDFEIIHGDGTDQKLLAQEGIEKYEAMVALNDIDEENMIVSLYAKSCGIPKVITKIDRPYFLKSIINLGLDTIITPKRLIADKIIRKTRSLKATQNSSLVNLYKLVDEHIEAMEFEVLTEAAITSADLKTLELVNHTLITGIFRNGHYIVPDGSDQIQVGDLVTIVTAQTNITDINQLVVQA</sequence>
<keyword evidence="10" id="KW-1185">Reference proteome</keyword>
<dbReference type="Gene3D" id="3.40.50.720">
    <property type="entry name" value="NAD(P)-binding Rossmann-like Domain"/>
    <property type="match status" value="2"/>
</dbReference>
<dbReference type="GO" id="GO:0005886">
    <property type="term" value="C:plasma membrane"/>
    <property type="evidence" value="ECO:0007669"/>
    <property type="project" value="InterPro"/>
</dbReference>
<dbReference type="EMBL" id="AGEG01000001">
    <property type="protein sequence ID" value="EHR38382.1"/>
    <property type="molecule type" value="Genomic_DNA"/>
</dbReference>
<dbReference type="OrthoDB" id="9775180at2"/>
<accession>H3NGV3</accession>
<keyword evidence="2" id="KW-0813">Transport</keyword>